<comment type="caution">
    <text evidence="1">The sequence shown here is derived from an EMBL/GenBank/DDBJ whole genome shotgun (WGS) entry which is preliminary data.</text>
</comment>
<dbReference type="Proteomes" id="UP000030969">
    <property type="component" value="Unassembled WGS sequence"/>
</dbReference>
<evidence type="ECO:0000313" key="2">
    <source>
        <dbReference type="Proteomes" id="UP000030969"/>
    </source>
</evidence>
<proteinExistence type="predicted"/>
<dbReference type="RefSeq" id="WP_005994143.1">
    <property type="nucleotide sequence ID" value="NZ_JAJIUN010000034.1"/>
</dbReference>
<name>A0AAJ0IWD2_9XANT</name>
<organism evidence="1 2">
    <name type="scientific">Xanthomonas vesicatoria</name>
    <dbReference type="NCBI Taxonomy" id="56460"/>
    <lineage>
        <taxon>Bacteria</taxon>
        <taxon>Pseudomonadati</taxon>
        <taxon>Pseudomonadota</taxon>
        <taxon>Gammaproteobacteria</taxon>
        <taxon>Lysobacterales</taxon>
        <taxon>Lysobacteraceae</taxon>
        <taxon>Xanthomonas</taxon>
    </lineage>
</organism>
<protein>
    <submittedName>
        <fullName evidence="1">Uncharacterized protein</fullName>
    </submittedName>
</protein>
<dbReference type="EMBL" id="JSYJ01000150">
    <property type="protein sequence ID" value="KHM91665.1"/>
    <property type="molecule type" value="Genomic_DNA"/>
</dbReference>
<gene>
    <name evidence="1" type="ORF">OR61_18485</name>
</gene>
<accession>A0AAJ0IWD2</accession>
<sequence length="65" mass="6955">MFSLSIGLAGCAQPQQGAQAVTPGEALCMFIPNPPDEELPSAGRDESMQQLTLATRCSAVLRRHR</sequence>
<reference evidence="1 2" key="1">
    <citation type="submission" date="2014-11" db="EMBL/GenBank/DDBJ databases">
        <title>Draft Genome Sequences of Xanthomonas vesicatoria Strains from the Balkan Peninsula.</title>
        <authorList>
            <person name="Vancheva T."/>
            <person name="Lefeuvre P."/>
            <person name="Bogatzevska N."/>
            <person name="Moncheva P."/>
            <person name="Koebnik R."/>
        </authorList>
    </citation>
    <scope>NUCLEOTIDE SEQUENCE [LARGE SCALE GENOMIC DNA]</scope>
    <source>
        <strain evidence="1 2">53M</strain>
    </source>
</reference>
<evidence type="ECO:0000313" key="1">
    <source>
        <dbReference type="EMBL" id="KHM91665.1"/>
    </source>
</evidence>
<dbReference type="AlphaFoldDB" id="A0AAJ0IWD2"/>